<dbReference type="PANTHER" id="PTHR43817">
    <property type="entry name" value="GLYCOSYL HYDROLASE"/>
    <property type="match status" value="1"/>
</dbReference>
<dbReference type="Gene3D" id="2.115.10.20">
    <property type="entry name" value="Glycosyl hydrolase domain, family 43"/>
    <property type="match status" value="1"/>
</dbReference>
<evidence type="ECO:0000256" key="4">
    <source>
        <dbReference type="ARBA" id="ARBA00023295"/>
    </source>
</evidence>
<keyword evidence="3" id="KW-0378">Hydrolase</keyword>
<dbReference type="PANTHER" id="PTHR43817:SF1">
    <property type="entry name" value="HYDROLASE, FAMILY 43, PUTATIVE (AFU_ORTHOLOGUE AFUA_3G01660)-RELATED"/>
    <property type="match status" value="1"/>
</dbReference>
<dbReference type="InterPro" id="IPR023296">
    <property type="entry name" value="Glyco_hydro_beta-prop_sf"/>
</dbReference>
<comment type="similarity">
    <text evidence="1">Belongs to the glycosyl hydrolase 43 family.</text>
</comment>
<name>W0FRD0_9BACT</name>
<evidence type="ECO:0000313" key="5">
    <source>
        <dbReference type="EMBL" id="AHF25595.1"/>
    </source>
</evidence>
<accession>W0FRD0</accession>
<evidence type="ECO:0000256" key="3">
    <source>
        <dbReference type="ARBA" id="ARBA00022801"/>
    </source>
</evidence>
<dbReference type="InterPro" id="IPR006710">
    <property type="entry name" value="Glyco_hydro_43"/>
</dbReference>
<dbReference type="SUPFAM" id="SSF75005">
    <property type="entry name" value="Arabinanase/levansucrase/invertase"/>
    <property type="match status" value="1"/>
</dbReference>
<proteinExistence type="inferred from homology"/>
<dbReference type="Pfam" id="PF04616">
    <property type="entry name" value="Glyco_hydro_43"/>
    <property type="match status" value="1"/>
</dbReference>
<dbReference type="AlphaFoldDB" id="W0FRD0"/>
<keyword evidence="2" id="KW-0732">Signal</keyword>
<evidence type="ECO:0000256" key="2">
    <source>
        <dbReference type="ARBA" id="ARBA00022729"/>
    </source>
</evidence>
<dbReference type="GO" id="GO:0005975">
    <property type="term" value="P:carbohydrate metabolic process"/>
    <property type="evidence" value="ECO:0007669"/>
    <property type="project" value="InterPro"/>
</dbReference>
<organism evidence="5">
    <name type="scientific">uncultured bacterium Contigcl_23</name>
    <dbReference type="NCBI Taxonomy" id="1393667"/>
    <lineage>
        <taxon>Bacteria</taxon>
        <taxon>environmental samples</taxon>
    </lineage>
</organism>
<dbReference type="EMBL" id="KC246843">
    <property type="protein sequence ID" value="AHF25595.1"/>
    <property type="molecule type" value="Genomic_DNA"/>
</dbReference>
<sequence length="1120" mass="125770">MKEKKKMEIRIHARTGQTGGGYVPHEQCALRAEIAFSRKAGPVAATVRMTADADFTGIIRMAFGSVKHPADARFFLPGFLYGTNRGEAPLLVDSKAPRLRMREEFPASPWWMVRSDRLSHPCALMFAEGRIMGLAASPYYMIRDGRPAAWEPGSSGSFSQYAGFGCSLESGEVWYTLGYENAPWMFVDSHHIRPRQPLGDNCFRLRRGESVTVLLYCFDDPAEDERGIHGALQWVYGRFHESPRKKSTVYEAVRDIASAVSEAAWLPEAHGYAGFVFDRENHDEYRLLPSIAWTNGLAAAVPMLLSAHRLRSAPMRAQALEAIGYIVSHSLNERNGLPFLSWENGIRSNRGWWYDKQPVPGHAAYLVGQSVYLVLKAYDCEKQHGEEHADWLAFAKRVIARTEQSRNRDGEYPYIFSEQTGAGLEYDSFSGAWCMAAAAYYCRLTGDHSYLPGLVRSEAWYHGAYIRHEECYGGPLDIDKNIDSEGILSFIRAARCLHEILDGDEAADPAEKETLLDHLRDALYYEFTFKFCYNSPVSVPPLSTVGWSSCGGSITSVTNPHIHPMSSSVLDEMAYYLRFREDGYIRNRMQDTLLWSCQCHNTFDREFGYGRTGWMSERFCHSEGLLTETWPDGSPASTWFALMPWACGSILEGLAGDLWQEDRAKIRVYTRPADADSYPAGLANSVHLAFEAPDTGVVPFNKNYGILFAQGWVSGHNTIIPAGIRHPRIFQMPDGTIGICGERTEENGEPDQTAAGLCVLWKTRDLIHFEPECLADRTEIPAGISDTLEVDRSTAETALRWWSPVVHTGTGIPERIRAGSMEDLERVRALLRYSDGSVREKRIIWDPDTVCFDRPGVREARGTVSQQHFRFPLAEGYGDPVLFSRDGKWYYVSTNDNLNDIGLYLREAESIGGLFAEGAAEHLILPFSPERGFEQTFWAPEFHVIGGELYLLFAVSGHVWGPQCHMMKKKKTGRMTDPDGWENPVRVIRKDGKPLAEDAITLDMTYLPAQSGSYVIWSYRERIGTPLDSGSMLYIASIDEREPWRLTSDPVLLTRPLLGWENVAGTINNEGPHAFVKDGTVYLTYSGGSANRYTYALGLMTADTGSPLLDLRSWEKQITP</sequence>
<protein>
    <submittedName>
        <fullName evidence="5">Alpha-N-arabinofuranosidase</fullName>
    </submittedName>
</protein>
<feature type="non-terminal residue" evidence="5">
    <location>
        <position position="1120"/>
    </location>
</feature>
<reference evidence="5" key="1">
    <citation type="journal article" date="2013" name="PLoS ONE">
        <title>Metagenomic insights into the carbohydrate-active enzymes carried by the microorganisms adhering to solid digesta in the rumen of cows.</title>
        <authorList>
            <person name="Wang L."/>
            <person name="Hatem A."/>
            <person name="Catalyurek U.V."/>
            <person name="Morrison M."/>
            <person name="Yu Z."/>
        </authorList>
    </citation>
    <scope>NUCLEOTIDE SEQUENCE</scope>
</reference>
<keyword evidence="4" id="KW-0326">Glycosidase</keyword>
<dbReference type="GO" id="GO:0004553">
    <property type="term" value="F:hydrolase activity, hydrolyzing O-glycosyl compounds"/>
    <property type="evidence" value="ECO:0007669"/>
    <property type="project" value="InterPro"/>
</dbReference>
<evidence type="ECO:0000256" key="1">
    <source>
        <dbReference type="ARBA" id="ARBA00009865"/>
    </source>
</evidence>